<organism evidence="1 2">
    <name type="scientific">Methylophilus flavus</name>
    <dbReference type="NCBI Taxonomy" id="640084"/>
    <lineage>
        <taxon>Bacteria</taxon>
        <taxon>Pseudomonadati</taxon>
        <taxon>Pseudomonadota</taxon>
        <taxon>Betaproteobacteria</taxon>
        <taxon>Nitrosomonadales</taxon>
        <taxon>Methylophilaceae</taxon>
        <taxon>Methylophilus</taxon>
    </lineage>
</organism>
<name>A0ABW3PF40_9PROT</name>
<keyword evidence="2" id="KW-1185">Reference proteome</keyword>
<accession>A0ABW3PF40</accession>
<protein>
    <submittedName>
        <fullName evidence="1">Uncharacterized protein</fullName>
    </submittedName>
</protein>
<dbReference type="Proteomes" id="UP001597206">
    <property type="component" value="Unassembled WGS sequence"/>
</dbReference>
<sequence>MKLILPEVAWSTPFKKLPKDKKTLLVNYLVLWNYFEAKVLNFDSSLKSIRTLVTEGHLASLVSKEDPVYKETYETYKQLLTVNGKPSITTAFYTVSMGDCNKDRFLQNTLQLSDPEFSDLLISLILIISGLRKYLLGNSFLVYGNYEDEVLFAIAIPIFITLIELSNSFTSIEEVNNLRAIAKEIFPDFVAELLYAS</sequence>
<gene>
    <name evidence="1" type="ORF">ACFQ2T_10670</name>
</gene>
<evidence type="ECO:0000313" key="1">
    <source>
        <dbReference type="EMBL" id="MFD1122968.1"/>
    </source>
</evidence>
<evidence type="ECO:0000313" key="2">
    <source>
        <dbReference type="Proteomes" id="UP001597206"/>
    </source>
</evidence>
<reference evidence="2" key="1">
    <citation type="journal article" date="2019" name="Int. J. Syst. Evol. Microbiol.">
        <title>The Global Catalogue of Microorganisms (GCM) 10K type strain sequencing project: providing services to taxonomists for standard genome sequencing and annotation.</title>
        <authorList>
            <consortium name="The Broad Institute Genomics Platform"/>
            <consortium name="The Broad Institute Genome Sequencing Center for Infectious Disease"/>
            <person name="Wu L."/>
            <person name="Ma J."/>
        </authorList>
    </citation>
    <scope>NUCLEOTIDE SEQUENCE [LARGE SCALE GENOMIC DNA]</scope>
    <source>
        <strain evidence="2">CCUG 58411</strain>
    </source>
</reference>
<dbReference type="RefSeq" id="WP_379034229.1">
    <property type="nucleotide sequence ID" value="NZ_JBHTLN010000002.1"/>
</dbReference>
<proteinExistence type="predicted"/>
<comment type="caution">
    <text evidence="1">The sequence shown here is derived from an EMBL/GenBank/DDBJ whole genome shotgun (WGS) entry which is preliminary data.</text>
</comment>
<dbReference type="EMBL" id="JBHTLN010000002">
    <property type="protein sequence ID" value="MFD1122968.1"/>
    <property type="molecule type" value="Genomic_DNA"/>
</dbReference>